<keyword evidence="1" id="KW-1133">Transmembrane helix</keyword>
<evidence type="ECO:0000313" key="2">
    <source>
        <dbReference type="EMBL" id="QGZ92557.1"/>
    </source>
</evidence>
<evidence type="ECO:0000256" key="1">
    <source>
        <dbReference type="SAM" id="Phobius"/>
    </source>
</evidence>
<keyword evidence="1" id="KW-0812">Transmembrane</keyword>
<dbReference type="EMBL" id="CP046973">
    <property type="protein sequence ID" value="QGZ92557.1"/>
    <property type="molecule type" value="Genomic_DNA"/>
</dbReference>
<reference evidence="2 3" key="1">
    <citation type="submission" date="2019-12" db="EMBL/GenBank/DDBJ databases">
        <title>Complete genome sequence of Microcystis aeruginosa strain FD4.</title>
        <authorList>
            <person name="Urakawa H."/>
        </authorList>
    </citation>
    <scope>NUCLEOTIDE SEQUENCE [LARGE SCALE GENOMIC DNA]</scope>
    <source>
        <strain evidence="2 3">FD4</strain>
    </source>
</reference>
<protein>
    <submittedName>
        <fullName evidence="2">Uncharacterized protein</fullName>
    </submittedName>
</protein>
<name>A0A857DAA3_MICAE</name>
<evidence type="ECO:0000313" key="3">
    <source>
        <dbReference type="Proteomes" id="UP000438345"/>
    </source>
</evidence>
<sequence>MSWVADIFAGVAKFMTDVIYVAAVVAAASLLLNVLFVPLLIVAAGRWPL</sequence>
<dbReference type="Proteomes" id="UP000438345">
    <property type="component" value="Chromosome"/>
</dbReference>
<dbReference type="AlphaFoldDB" id="A0A857DAA3"/>
<feature type="transmembrane region" description="Helical" evidence="1">
    <location>
        <begin position="20"/>
        <end position="44"/>
    </location>
</feature>
<accession>A0A857DAA3</accession>
<gene>
    <name evidence="2" type="ORF">GQR42_26785</name>
</gene>
<keyword evidence="1" id="KW-0472">Membrane</keyword>
<dbReference type="RefSeq" id="WP_158202289.1">
    <property type="nucleotide sequence ID" value="NZ_CP046973.1"/>
</dbReference>
<proteinExistence type="predicted"/>
<organism evidence="2 3">
    <name type="scientific">Microcystis aeruginosa FD4</name>
    <dbReference type="NCBI Taxonomy" id="2686288"/>
    <lineage>
        <taxon>Bacteria</taxon>
        <taxon>Bacillati</taxon>
        <taxon>Cyanobacteriota</taxon>
        <taxon>Cyanophyceae</taxon>
        <taxon>Oscillatoriophycideae</taxon>
        <taxon>Chroococcales</taxon>
        <taxon>Microcystaceae</taxon>
        <taxon>Microcystis</taxon>
    </lineage>
</organism>